<dbReference type="PANTHER" id="PTHR35532">
    <property type="entry name" value="SIMILAR TO POLYHYDROXYALKANOATE DEPOLYMERASE"/>
    <property type="match status" value="1"/>
</dbReference>
<gene>
    <name evidence="1" type="ORF">GCM10011386_12720</name>
</gene>
<organism evidence="1 2">
    <name type="scientific">Parapedobacter defluvii</name>
    <dbReference type="NCBI Taxonomy" id="2045106"/>
    <lineage>
        <taxon>Bacteria</taxon>
        <taxon>Pseudomonadati</taxon>
        <taxon>Bacteroidota</taxon>
        <taxon>Sphingobacteriia</taxon>
        <taxon>Sphingobacteriales</taxon>
        <taxon>Sphingobacteriaceae</taxon>
        <taxon>Parapedobacter</taxon>
    </lineage>
</organism>
<dbReference type="Proteomes" id="UP000597338">
    <property type="component" value="Unassembled WGS sequence"/>
</dbReference>
<dbReference type="EMBL" id="BMIK01000003">
    <property type="protein sequence ID" value="GGC22238.1"/>
    <property type="molecule type" value="Genomic_DNA"/>
</dbReference>
<reference evidence="2" key="1">
    <citation type="journal article" date="2019" name="Int. J. Syst. Evol. Microbiol.">
        <title>The Global Catalogue of Microorganisms (GCM) 10K type strain sequencing project: providing services to taxonomists for standard genome sequencing and annotation.</title>
        <authorList>
            <consortium name="The Broad Institute Genomics Platform"/>
            <consortium name="The Broad Institute Genome Sequencing Center for Infectious Disease"/>
            <person name="Wu L."/>
            <person name="Ma J."/>
        </authorList>
    </citation>
    <scope>NUCLEOTIDE SEQUENCE [LARGE SCALE GENOMIC DNA]</scope>
    <source>
        <strain evidence="2">CGMCC 1.15342</strain>
    </source>
</reference>
<evidence type="ECO:0008006" key="3">
    <source>
        <dbReference type="Google" id="ProtNLM"/>
    </source>
</evidence>
<protein>
    <recommendedName>
        <fullName evidence="3">Transglutaminase domain-containing protein</fullName>
    </recommendedName>
</protein>
<name>A0ABQ1LCQ6_9SPHI</name>
<accession>A0ABQ1LCQ6</accession>
<evidence type="ECO:0000313" key="2">
    <source>
        <dbReference type="Proteomes" id="UP000597338"/>
    </source>
</evidence>
<evidence type="ECO:0000313" key="1">
    <source>
        <dbReference type="EMBL" id="GGC22238.1"/>
    </source>
</evidence>
<sequence>MDSAVRSNYFNPYWGDTDTKIDSVHLIYSDSIATSLSTGSVYNSGIQYGNHLDPLTIESKWLIDHIENSFYVWNTSKLANGLDFDEFKELILPYRYRNEALDLTSSKYRELYWDIIQADSSIDLESIVNKLNTYSTKMSCIEKTGPHIGNFAFYDLMHFNTLGCDRHSEWMCRVLNACGVPAALDFTPSWKNRNRGHFWVSVRDKTGNYHPFTPMWQPLHDSIYFSETSKVFRLTYTKQSNPATLNKDGEEIPSAFSNPRILDVTELYHKVTNLTIPVNQTGNRRELGYLSIFSPDGWKPIGWGKYVNKNSALFFEKVPVSTIYASGLQVDGQITPNTHPFYVQEDGQIVYIVPDSTKRIDIHVKRKFHEKGHLIEMMEKMIGTKVLASTTIDFSDFDTLHILTRQDLSAMSTKSIPMKLKKAYRYIRLIPEGENELNLTGLKIFAKSSQDFESKSIKYKPLTNDNRYDELQNDNPDTFTTLKVLEIDLMLPMLIDAIEITPRNSNNGIVPGDTYELLYFDKHWISAGITLASTNSLTFKNIPANTLYWLRNLDRGREEQAFLYNGERQIFINEDNYINNSWVPFGECMKELY</sequence>
<dbReference type="PANTHER" id="PTHR35532:SF5">
    <property type="entry name" value="CARBOHYDRATE-BINDING DOMAIN-CONTAINING PROTEIN"/>
    <property type="match status" value="1"/>
</dbReference>
<proteinExistence type="predicted"/>
<keyword evidence="2" id="KW-1185">Reference proteome</keyword>
<comment type="caution">
    <text evidence="1">The sequence shown here is derived from an EMBL/GenBank/DDBJ whole genome shotgun (WGS) entry which is preliminary data.</text>
</comment>